<dbReference type="InterPro" id="IPR006638">
    <property type="entry name" value="Elp3/MiaA/NifB-like_rSAM"/>
</dbReference>
<dbReference type="Pfam" id="PF18693">
    <property type="entry name" value="TRAM_2"/>
    <property type="match status" value="1"/>
</dbReference>
<keyword evidence="5 8" id="KW-0479">Metal-binding</keyword>
<evidence type="ECO:0000256" key="7">
    <source>
        <dbReference type="ARBA" id="ARBA00023014"/>
    </source>
</evidence>
<dbReference type="InterPro" id="IPR005839">
    <property type="entry name" value="Methylthiotransferase"/>
</dbReference>
<dbReference type="GO" id="GO:0051539">
    <property type="term" value="F:4 iron, 4 sulfur cluster binding"/>
    <property type="evidence" value="ECO:0007669"/>
    <property type="project" value="UniProtKB-UniRule"/>
</dbReference>
<dbReference type="Pfam" id="PF04055">
    <property type="entry name" value="Radical_SAM"/>
    <property type="match status" value="1"/>
</dbReference>
<feature type="domain" description="MTTase N-terminal" evidence="10">
    <location>
        <begin position="3"/>
        <end position="119"/>
    </location>
</feature>
<dbReference type="InterPro" id="IPR013848">
    <property type="entry name" value="Methylthiotransferase_N"/>
</dbReference>
<gene>
    <name evidence="8" type="primary">rimO</name>
    <name evidence="12" type="ORF">SAMN05660836_02363</name>
</gene>
<dbReference type="InterPro" id="IPR002792">
    <property type="entry name" value="TRAM_dom"/>
</dbReference>
<evidence type="ECO:0000256" key="6">
    <source>
        <dbReference type="ARBA" id="ARBA00023004"/>
    </source>
</evidence>
<dbReference type="InterPro" id="IPR005840">
    <property type="entry name" value="Ribosomal_uS12_MeSTrfase_RimO"/>
</dbReference>
<dbReference type="STRING" id="39841.SAMN05660836_02363"/>
<dbReference type="EMBL" id="FOUU01000010">
    <property type="protein sequence ID" value="SFN02214.1"/>
    <property type="molecule type" value="Genomic_DNA"/>
</dbReference>
<evidence type="ECO:0000259" key="10">
    <source>
        <dbReference type="PROSITE" id="PS51449"/>
    </source>
</evidence>
<feature type="domain" description="Radical SAM core" evidence="11">
    <location>
        <begin position="143"/>
        <end position="374"/>
    </location>
</feature>
<feature type="domain" description="TRAM" evidence="9">
    <location>
        <begin position="377"/>
        <end position="445"/>
    </location>
</feature>
<dbReference type="NCBIfam" id="TIGR00089">
    <property type="entry name" value="MiaB/RimO family radical SAM methylthiotransferase"/>
    <property type="match status" value="1"/>
</dbReference>
<dbReference type="InterPro" id="IPR023404">
    <property type="entry name" value="rSAM_horseshoe"/>
</dbReference>
<comment type="cofactor">
    <cofactor evidence="8">
        <name>[4Fe-4S] cluster</name>
        <dbReference type="ChEBI" id="CHEBI:49883"/>
    </cofactor>
    <text evidence="8">Binds 2 [4Fe-4S] clusters. One cluster is coordinated with 3 cysteines and an exchangeable S-adenosyl-L-methionine.</text>
</comment>
<keyword evidence="12" id="KW-0687">Ribonucleoprotein</keyword>
<comment type="subcellular location">
    <subcellularLocation>
        <location evidence="8">Cytoplasm</location>
    </subcellularLocation>
</comment>
<dbReference type="PROSITE" id="PS50926">
    <property type="entry name" value="TRAM"/>
    <property type="match status" value="1"/>
</dbReference>
<reference evidence="12 13" key="1">
    <citation type="submission" date="2016-10" db="EMBL/GenBank/DDBJ databases">
        <authorList>
            <person name="de Groot N.N."/>
        </authorList>
    </citation>
    <scope>NUCLEOTIDE SEQUENCE [LARGE SCALE GENOMIC DNA]</scope>
    <source>
        <strain evidence="12 13">DSM 9990</strain>
    </source>
</reference>
<evidence type="ECO:0000256" key="3">
    <source>
        <dbReference type="ARBA" id="ARBA00022679"/>
    </source>
</evidence>
<dbReference type="Gene3D" id="3.40.50.12160">
    <property type="entry name" value="Methylthiotransferase, N-terminal domain"/>
    <property type="match status" value="1"/>
</dbReference>
<dbReference type="SFLD" id="SFLDS00029">
    <property type="entry name" value="Radical_SAM"/>
    <property type="match status" value="1"/>
</dbReference>
<dbReference type="SUPFAM" id="SSF102114">
    <property type="entry name" value="Radical SAM enzymes"/>
    <property type="match status" value="1"/>
</dbReference>
<dbReference type="OrthoDB" id="9805215at2"/>
<dbReference type="PROSITE" id="PS51918">
    <property type="entry name" value="RADICAL_SAM"/>
    <property type="match status" value="1"/>
</dbReference>
<keyword evidence="13" id="KW-1185">Reference proteome</keyword>
<dbReference type="PANTHER" id="PTHR43837:SF1">
    <property type="entry name" value="RIBOSOMAL PROTEIN US12 METHYLTHIOTRANSFERASE RIMO"/>
    <property type="match status" value="1"/>
</dbReference>
<dbReference type="CDD" id="cd01335">
    <property type="entry name" value="Radical_SAM"/>
    <property type="match status" value="1"/>
</dbReference>
<keyword evidence="1 8" id="KW-0004">4Fe-4S</keyword>
<comment type="function">
    <text evidence="8">Catalyzes the methylthiolation of an aspartic acid residue of ribosomal protein uS12.</text>
</comment>
<dbReference type="InterPro" id="IPR038135">
    <property type="entry name" value="Methylthiotransferase_N_sf"/>
</dbReference>
<dbReference type="AlphaFoldDB" id="A0A1I4VLT8"/>
<keyword evidence="6 8" id="KW-0408">Iron</keyword>
<feature type="binding site" evidence="8">
    <location>
        <position position="12"/>
    </location>
    <ligand>
        <name>[4Fe-4S] cluster</name>
        <dbReference type="ChEBI" id="CHEBI:49883"/>
        <label>1</label>
    </ligand>
</feature>
<evidence type="ECO:0000259" key="9">
    <source>
        <dbReference type="PROSITE" id="PS50926"/>
    </source>
</evidence>
<sequence>MAKKALLISLGCSKNLVDSERMLAILEEAGFSLVSDPARAEAIVINTCGFLEEAVEEAIDTILEYARYKERGVCRVLVVTGCMVQRYGKKLLNLLPEVDLFLGTAHYDDVAEELVRFLKNGERRLKISSPACRFEQFRGRILSTPPSYAYLKIAEGCSHRCAYCYIPRIRGPFRSRDFEDVLREVAYLDGRDVKEVVLVAQDITSYGLDRRDGGALPRLLKTINATTKNIRWIRVLYAHPATISDDFLKTCADLEKVVPYLDVPLQHCVPGILRTMGRSGKALEPGGVVERIRSLWPGVAIRTTFIVGYPGETDADFEELVEFVKAYRFEHLGVFAFSPEMGTKAARMEGQVSESVRHERRDILYAVQTEISRSRLATFVNRELPVIVDTEDPEGNFSLIGRTEWQAPEVDGCVFIENGFTEPGSIVRVRITGAEDFDLIGEMVDG</sequence>
<dbReference type="GO" id="GO:0006400">
    <property type="term" value="P:tRNA modification"/>
    <property type="evidence" value="ECO:0007669"/>
    <property type="project" value="InterPro"/>
</dbReference>
<evidence type="ECO:0000259" key="11">
    <source>
        <dbReference type="PROSITE" id="PS51918"/>
    </source>
</evidence>
<evidence type="ECO:0000256" key="5">
    <source>
        <dbReference type="ARBA" id="ARBA00022723"/>
    </source>
</evidence>
<dbReference type="SFLD" id="SFLDF00274">
    <property type="entry name" value="ribosomal_protein_S12_methylth"/>
    <property type="match status" value="1"/>
</dbReference>
<dbReference type="HAMAP" id="MF_01865">
    <property type="entry name" value="MTTase_RimO"/>
    <property type="match status" value="1"/>
</dbReference>
<feature type="binding site" evidence="8">
    <location>
        <position position="157"/>
    </location>
    <ligand>
        <name>[4Fe-4S] cluster</name>
        <dbReference type="ChEBI" id="CHEBI:49883"/>
        <label>2</label>
        <note>4Fe-4S-S-AdoMet</note>
    </ligand>
</feature>
<evidence type="ECO:0000256" key="2">
    <source>
        <dbReference type="ARBA" id="ARBA00022490"/>
    </source>
</evidence>
<dbReference type="GO" id="GO:0005829">
    <property type="term" value="C:cytosol"/>
    <property type="evidence" value="ECO:0007669"/>
    <property type="project" value="TreeGrafter"/>
</dbReference>
<dbReference type="SMART" id="SM00729">
    <property type="entry name" value="Elp3"/>
    <property type="match status" value="1"/>
</dbReference>
<protein>
    <recommendedName>
        <fullName evidence="8">Ribosomal protein uS12 methylthiotransferase RimO</fullName>
        <shortName evidence="8">uS12 MTTase</shortName>
        <shortName evidence="8">uS12 methylthiotransferase</shortName>
        <ecNumber evidence="8">2.8.4.4</ecNumber>
    </recommendedName>
    <alternativeName>
        <fullName evidence="8">Ribosomal protein uS12 (aspartate-C(3))-methylthiotransferase</fullName>
    </alternativeName>
    <alternativeName>
        <fullName evidence="8">Ribosome maturation factor RimO</fullName>
    </alternativeName>
</protein>
<evidence type="ECO:0000256" key="4">
    <source>
        <dbReference type="ARBA" id="ARBA00022691"/>
    </source>
</evidence>
<feature type="binding site" evidence="8">
    <location>
        <position position="82"/>
    </location>
    <ligand>
        <name>[4Fe-4S] cluster</name>
        <dbReference type="ChEBI" id="CHEBI:49883"/>
        <label>1</label>
    </ligand>
</feature>
<dbReference type="Gene3D" id="3.80.30.20">
    <property type="entry name" value="tm_1862 like domain"/>
    <property type="match status" value="1"/>
</dbReference>
<name>A0A1I4VLT8_9BACT</name>
<dbReference type="GO" id="GO:0046872">
    <property type="term" value="F:metal ion binding"/>
    <property type="evidence" value="ECO:0007669"/>
    <property type="project" value="UniProtKB-KW"/>
</dbReference>
<dbReference type="PANTHER" id="PTHR43837">
    <property type="entry name" value="RIBOSOMAL PROTEIN S12 METHYLTHIOTRANSFERASE RIMO"/>
    <property type="match status" value="1"/>
</dbReference>
<dbReference type="PROSITE" id="PS51449">
    <property type="entry name" value="MTTASE_N"/>
    <property type="match status" value="1"/>
</dbReference>
<comment type="similarity">
    <text evidence="8">Belongs to the methylthiotransferase family. RimO subfamily.</text>
</comment>
<keyword evidence="12" id="KW-0689">Ribosomal protein</keyword>
<dbReference type="SFLD" id="SFLDG01061">
    <property type="entry name" value="methylthiotransferase"/>
    <property type="match status" value="1"/>
</dbReference>
<dbReference type="Gene3D" id="2.40.50.140">
    <property type="entry name" value="Nucleic acid-binding proteins"/>
    <property type="match status" value="1"/>
</dbReference>
<dbReference type="InterPro" id="IPR058240">
    <property type="entry name" value="rSAM_sf"/>
</dbReference>
<dbReference type="Pfam" id="PF00919">
    <property type="entry name" value="UPF0004"/>
    <property type="match status" value="1"/>
</dbReference>
<dbReference type="SFLD" id="SFLDG01082">
    <property type="entry name" value="B12-binding_domain_containing"/>
    <property type="match status" value="1"/>
</dbReference>
<feature type="binding site" evidence="8">
    <location>
        <position position="48"/>
    </location>
    <ligand>
        <name>[4Fe-4S] cluster</name>
        <dbReference type="ChEBI" id="CHEBI:49883"/>
        <label>1</label>
    </ligand>
</feature>
<keyword evidence="3 8" id="KW-0808">Transferase</keyword>
<dbReference type="EC" id="2.8.4.4" evidence="8"/>
<feature type="binding site" evidence="8">
    <location>
        <position position="161"/>
    </location>
    <ligand>
        <name>[4Fe-4S] cluster</name>
        <dbReference type="ChEBI" id="CHEBI:49883"/>
        <label>2</label>
        <note>4Fe-4S-S-AdoMet</note>
    </ligand>
</feature>
<dbReference type="InterPro" id="IPR007197">
    <property type="entry name" value="rSAM"/>
</dbReference>
<proteinExistence type="inferred from homology"/>
<dbReference type="GO" id="GO:0103039">
    <property type="term" value="F:protein methylthiotransferase activity"/>
    <property type="evidence" value="ECO:0007669"/>
    <property type="project" value="UniProtKB-EC"/>
</dbReference>
<keyword evidence="7 8" id="KW-0411">Iron-sulfur</keyword>
<comment type="catalytic activity">
    <reaction evidence="8">
        <text>L-aspartate(89)-[ribosomal protein uS12]-hydrogen + (sulfur carrier)-SH + AH2 + 2 S-adenosyl-L-methionine = 3-methylsulfanyl-L-aspartate(89)-[ribosomal protein uS12]-hydrogen + (sulfur carrier)-H + 5'-deoxyadenosine + L-methionine + A + S-adenosyl-L-homocysteine + 2 H(+)</text>
        <dbReference type="Rhea" id="RHEA:37087"/>
        <dbReference type="Rhea" id="RHEA-COMP:10460"/>
        <dbReference type="Rhea" id="RHEA-COMP:10461"/>
        <dbReference type="Rhea" id="RHEA-COMP:14737"/>
        <dbReference type="Rhea" id="RHEA-COMP:14739"/>
        <dbReference type="ChEBI" id="CHEBI:13193"/>
        <dbReference type="ChEBI" id="CHEBI:15378"/>
        <dbReference type="ChEBI" id="CHEBI:17319"/>
        <dbReference type="ChEBI" id="CHEBI:17499"/>
        <dbReference type="ChEBI" id="CHEBI:29917"/>
        <dbReference type="ChEBI" id="CHEBI:29961"/>
        <dbReference type="ChEBI" id="CHEBI:57844"/>
        <dbReference type="ChEBI" id="CHEBI:57856"/>
        <dbReference type="ChEBI" id="CHEBI:59789"/>
        <dbReference type="ChEBI" id="CHEBI:64428"/>
        <dbReference type="ChEBI" id="CHEBI:73599"/>
        <dbReference type="EC" id="2.8.4.4"/>
    </reaction>
</comment>
<dbReference type="InterPro" id="IPR012340">
    <property type="entry name" value="NA-bd_OB-fold"/>
</dbReference>
<evidence type="ECO:0000256" key="8">
    <source>
        <dbReference type="HAMAP-Rule" id="MF_01865"/>
    </source>
</evidence>
<dbReference type="FunFam" id="3.80.30.20:FF:000001">
    <property type="entry name" value="tRNA-2-methylthio-N(6)-dimethylallyladenosine synthase 2"/>
    <property type="match status" value="1"/>
</dbReference>
<dbReference type="GO" id="GO:0035599">
    <property type="term" value="F:aspartic acid methylthiotransferase activity"/>
    <property type="evidence" value="ECO:0007669"/>
    <property type="project" value="TreeGrafter"/>
</dbReference>
<dbReference type="PROSITE" id="PS01278">
    <property type="entry name" value="MTTASE_RADICAL"/>
    <property type="match status" value="1"/>
</dbReference>
<dbReference type="GO" id="GO:0005840">
    <property type="term" value="C:ribosome"/>
    <property type="evidence" value="ECO:0007669"/>
    <property type="project" value="UniProtKB-KW"/>
</dbReference>
<keyword evidence="2 8" id="KW-0963">Cytoplasm</keyword>
<dbReference type="InterPro" id="IPR020612">
    <property type="entry name" value="Methylthiotransferase_CS"/>
</dbReference>
<accession>A0A1I4VLT8</accession>
<dbReference type="Proteomes" id="UP000199611">
    <property type="component" value="Unassembled WGS sequence"/>
</dbReference>
<evidence type="ECO:0000313" key="12">
    <source>
        <dbReference type="EMBL" id="SFN02214.1"/>
    </source>
</evidence>
<dbReference type="NCBIfam" id="TIGR01125">
    <property type="entry name" value="30S ribosomal protein S12 methylthiotransferase RimO"/>
    <property type="match status" value="1"/>
</dbReference>
<evidence type="ECO:0000256" key="1">
    <source>
        <dbReference type="ARBA" id="ARBA00022485"/>
    </source>
</evidence>
<feature type="binding site" evidence="8">
    <location>
        <position position="164"/>
    </location>
    <ligand>
        <name>[4Fe-4S] cluster</name>
        <dbReference type="ChEBI" id="CHEBI:49883"/>
        <label>2</label>
        <note>4Fe-4S-S-AdoMet</note>
    </ligand>
</feature>
<dbReference type="RefSeq" id="WP_093396024.1">
    <property type="nucleotide sequence ID" value="NZ_FOUU01000010.1"/>
</dbReference>
<organism evidence="12 13">
    <name type="scientific">Thermodesulforhabdus norvegica</name>
    <dbReference type="NCBI Taxonomy" id="39841"/>
    <lineage>
        <taxon>Bacteria</taxon>
        <taxon>Pseudomonadati</taxon>
        <taxon>Thermodesulfobacteriota</taxon>
        <taxon>Syntrophobacteria</taxon>
        <taxon>Syntrophobacterales</taxon>
        <taxon>Thermodesulforhabdaceae</taxon>
        <taxon>Thermodesulforhabdus</taxon>
    </lineage>
</organism>
<evidence type="ECO:0000313" key="13">
    <source>
        <dbReference type="Proteomes" id="UP000199611"/>
    </source>
</evidence>
<keyword evidence="4 8" id="KW-0949">S-adenosyl-L-methionine</keyword>